<reference evidence="2 3" key="1">
    <citation type="submission" date="2023-07" db="EMBL/GenBank/DDBJ databases">
        <title>The novel representative of Negativicutes class, Anaeroselena agilis gen. nov. sp. nov.</title>
        <authorList>
            <person name="Prokofeva M.I."/>
            <person name="Elcheninov A.G."/>
            <person name="Klyukina A."/>
            <person name="Kublanov I.V."/>
            <person name="Frolov E.N."/>
            <person name="Podosokorskaya O.A."/>
        </authorList>
    </citation>
    <scope>NUCLEOTIDE SEQUENCE [LARGE SCALE GENOMIC DNA]</scope>
    <source>
        <strain evidence="2 3">4137-cl</strain>
    </source>
</reference>
<evidence type="ECO:0000313" key="2">
    <source>
        <dbReference type="EMBL" id="MDT8902030.1"/>
    </source>
</evidence>
<evidence type="ECO:0000259" key="1">
    <source>
        <dbReference type="Pfam" id="PF14130"/>
    </source>
</evidence>
<comment type="caution">
    <text evidence="2">The sequence shown here is derived from an EMBL/GenBank/DDBJ whole genome shotgun (WGS) entry which is preliminary data.</text>
</comment>
<dbReference type="Pfam" id="PF14130">
    <property type="entry name" value="Cap4_nuclease"/>
    <property type="match status" value="1"/>
</dbReference>
<organism evidence="2 3">
    <name type="scientific">Anaeroselena agilis</name>
    <dbReference type="NCBI Taxonomy" id="3063788"/>
    <lineage>
        <taxon>Bacteria</taxon>
        <taxon>Bacillati</taxon>
        <taxon>Bacillota</taxon>
        <taxon>Negativicutes</taxon>
        <taxon>Acetonemataceae</taxon>
        <taxon>Anaeroselena</taxon>
    </lineage>
</organism>
<protein>
    <submittedName>
        <fullName evidence="2">DsDNA nuclease domain-containing protein</fullName>
    </submittedName>
</protein>
<name>A0ABU3NZ26_9FIRM</name>
<dbReference type="EMBL" id="JAUOZS010000001">
    <property type="protein sequence ID" value="MDT8902030.1"/>
    <property type="molecule type" value="Genomic_DNA"/>
</dbReference>
<feature type="domain" description="CD-NTase associated protein 4-like DNA endonuclease" evidence="1">
    <location>
        <begin position="29"/>
        <end position="241"/>
    </location>
</feature>
<evidence type="ECO:0000313" key="3">
    <source>
        <dbReference type="Proteomes" id="UP001254848"/>
    </source>
</evidence>
<proteinExistence type="predicted"/>
<keyword evidence="3" id="KW-1185">Reference proteome</keyword>
<dbReference type="InterPro" id="IPR025382">
    <property type="entry name" value="Cap4-like_endonuclease_dom"/>
</dbReference>
<gene>
    <name evidence="2" type="ORF">Q4T40_12310</name>
</gene>
<dbReference type="Proteomes" id="UP001254848">
    <property type="component" value="Unassembled WGS sequence"/>
</dbReference>
<sequence>MVINYRFCKVVTILELTERLLAVPRRENAGARSANRFNYQQVWAFNHILELIEDGSDFLLLMEFHDDVIVLESTSNSETLDFYQIKTDDKPSRYLTASFITKNANKYPNKMSIAQKMIDNYSKFSSETKGVHLVSNKNYDFGELKVGDNSTERAVISLSEISDDQLKIIKKGMCQSCHLEEESCQNQCINLIYFNVSFMGLVNYEDTILGRFVNYLSSEGIESSISKTKTIFYTILGEIKRINNWEQSAQNIAELKRRKSISKDAVKRWINMLSKEMQDDSWDEIKTYLLNDGFSSFEVNRIGQQWKKYKLDSMNVDETLQSIKDEIRKIISNEVFDNSKEFTEIIYTKLQHKREVKIFPKEYLYVVIVRELFLS</sequence>
<dbReference type="RefSeq" id="WP_413780521.1">
    <property type="nucleotide sequence ID" value="NZ_JAUOZS010000001.1"/>
</dbReference>
<accession>A0ABU3NZ26</accession>